<evidence type="ECO:0000313" key="3">
    <source>
        <dbReference type="Proteomes" id="UP000218595"/>
    </source>
</evidence>
<protein>
    <submittedName>
        <fullName evidence="2">DUF4224 domain-containing protein</fullName>
    </submittedName>
</protein>
<evidence type="ECO:0000313" key="2">
    <source>
        <dbReference type="EMBL" id="BCX67940.1"/>
    </source>
</evidence>
<name>A0ABM7RQI6_9PSED</name>
<dbReference type="InterPro" id="IPR025319">
    <property type="entry name" value="DUF4224"/>
</dbReference>
<gene>
    <name evidence="2" type="ORF">LAB08_R25790</name>
</gene>
<reference evidence="2 3" key="1">
    <citation type="submission" date="2016-04" db="EMBL/GenBank/DDBJ databases">
        <title>Complete genome sequence of Pseudomonas sp. LAB-08 isolated from TCE contaminated aquifer soil.</title>
        <authorList>
            <person name="Dohra H."/>
            <person name="Suzuki K."/>
            <person name="Fatma A."/>
            <person name="Inuzuka Y."/>
            <person name="Honjo M."/>
            <person name="Tashiro Y."/>
            <person name="Futamata H."/>
        </authorList>
    </citation>
    <scope>NUCLEOTIDE SEQUENCE [LARGE SCALE GENOMIC DNA]</scope>
    <source>
        <strain evidence="2 3">LAB-08</strain>
    </source>
</reference>
<organism evidence="2 3">
    <name type="scientific">Pseudomonas izuensis</name>
    <dbReference type="NCBI Taxonomy" id="2684212"/>
    <lineage>
        <taxon>Bacteria</taxon>
        <taxon>Pseudomonadati</taxon>
        <taxon>Pseudomonadota</taxon>
        <taxon>Gammaproteobacteria</taxon>
        <taxon>Pseudomonadales</taxon>
        <taxon>Pseudomonadaceae</taxon>
        <taxon>Pseudomonas</taxon>
    </lineage>
</organism>
<evidence type="ECO:0000259" key="1">
    <source>
        <dbReference type="Pfam" id="PF13986"/>
    </source>
</evidence>
<sequence>MTELPSRRAWGNTLELHSETLTDDELATITGYQMPSRQIQWLKENHWQFVLTGARRPIVGRVYARLKLAGVKPTASNAVAETWTLDLASVS</sequence>
<dbReference type="Proteomes" id="UP000218595">
    <property type="component" value="Chromosome"/>
</dbReference>
<dbReference type="EMBL" id="AP017423">
    <property type="protein sequence ID" value="BCX67940.1"/>
    <property type="molecule type" value="Genomic_DNA"/>
</dbReference>
<keyword evidence="3" id="KW-1185">Reference proteome</keyword>
<accession>A0ABM7RQI6</accession>
<dbReference type="Pfam" id="PF13986">
    <property type="entry name" value="DUF4224"/>
    <property type="match status" value="1"/>
</dbReference>
<proteinExistence type="predicted"/>
<feature type="domain" description="DUF4224" evidence="1">
    <location>
        <begin position="20"/>
        <end position="63"/>
    </location>
</feature>